<evidence type="ECO:0000256" key="4">
    <source>
        <dbReference type="ARBA" id="ARBA00012700"/>
    </source>
</evidence>
<dbReference type="CDD" id="cd02895">
    <property type="entry name" value="GGTase-I"/>
    <property type="match status" value="1"/>
</dbReference>
<dbReference type="GO" id="GO:0046872">
    <property type="term" value="F:metal ion binding"/>
    <property type="evidence" value="ECO:0007669"/>
    <property type="project" value="UniProtKB-KW"/>
</dbReference>
<keyword evidence="7" id="KW-0808">Transferase</keyword>
<evidence type="ECO:0000256" key="8">
    <source>
        <dbReference type="ARBA" id="ARBA00022723"/>
    </source>
</evidence>
<dbReference type="EC" id="2.5.1.59" evidence="4"/>
<protein>
    <recommendedName>
        <fullName evidence="5">Geranylgeranyl transferase type-1 subunit beta</fullName>
        <ecNumber evidence="4">2.5.1.59</ecNumber>
    </recommendedName>
    <alternativeName>
        <fullName evidence="12">Geranylgeranyl transferase type I subunit beta</fullName>
    </alternativeName>
    <alternativeName>
        <fullName evidence="15">Type I protein geranyl-geranyltransferase subunit beta</fullName>
    </alternativeName>
</protein>
<dbReference type="GO" id="GO:0005953">
    <property type="term" value="C:CAAX-protein geranylgeranyltransferase complex"/>
    <property type="evidence" value="ECO:0007669"/>
    <property type="project" value="InterPro"/>
</dbReference>
<gene>
    <name evidence="17" type="ORF">PYX00_008389</name>
</gene>
<evidence type="ECO:0000256" key="9">
    <source>
        <dbReference type="ARBA" id="ARBA00022737"/>
    </source>
</evidence>
<evidence type="ECO:0000256" key="7">
    <source>
        <dbReference type="ARBA" id="ARBA00022679"/>
    </source>
</evidence>
<evidence type="ECO:0000256" key="13">
    <source>
        <dbReference type="ARBA" id="ARBA00050428"/>
    </source>
</evidence>
<dbReference type="InterPro" id="IPR045089">
    <property type="entry name" value="PGGT1B-like"/>
</dbReference>
<evidence type="ECO:0000256" key="10">
    <source>
        <dbReference type="ARBA" id="ARBA00022833"/>
    </source>
</evidence>
<feature type="domain" description="Prenyltransferase alpha-alpha toroid" evidence="16">
    <location>
        <begin position="18"/>
        <end position="337"/>
    </location>
</feature>
<evidence type="ECO:0000256" key="3">
    <source>
        <dbReference type="ARBA" id="ARBA00010497"/>
    </source>
</evidence>
<evidence type="ECO:0000256" key="15">
    <source>
        <dbReference type="ARBA" id="ARBA00078363"/>
    </source>
</evidence>
<comment type="cofactor">
    <cofactor evidence="1">
        <name>Mg(2+)</name>
        <dbReference type="ChEBI" id="CHEBI:18420"/>
    </cofactor>
</comment>
<reference evidence="17" key="1">
    <citation type="journal article" date="2024" name="Gigascience">
        <title>Chromosome-level genome of the poultry shaft louse Menopon gallinae provides insight into the host-switching and adaptive evolution of parasitic lice.</title>
        <authorList>
            <person name="Xu Y."/>
            <person name="Ma L."/>
            <person name="Liu S."/>
            <person name="Liang Y."/>
            <person name="Liu Q."/>
            <person name="He Z."/>
            <person name="Tian L."/>
            <person name="Duan Y."/>
            <person name="Cai W."/>
            <person name="Li H."/>
            <person name="Song F."/>
        </authorList>
    </citation>
    <scope>NUCLEOTIDE SEQUENCE</scope>
    <source>
        <strain evidence="17">Cailab_2023a</strain>
    </source>
</reference>
<comment type="catalytic activity">
    <reaction evidence="13">
        <text>geranylgeranyl diphosphate + L-cysteinyl-[protein] = S-geranylgeranyl-L-cysteinyl-[protein] + diphosphate</text>
        <dbReference type="Rhea" id="RHEA:21240"/>
        <dbReference type="Rhea" id="RHEA-COMP:10131"/>
        <dbReference type="Rhea" id="RHEA-COMP:11537"/>
        <dbReference type="ChEBI" id="CHEBI:29950"/>
        <dbReference type="ChEBI" id="CHEBI:33019"/>
        <dbReference type="ChEBI" id="CHEBI:57533"/>
        <dbReference type="ChEBI" id="CHEBI:86021"/>
        <dbReference type="EC" id="2.5.1.59"/>
    </reaction>
</comment>
<keyword evidence="9" id="KW-0677">Repeat</keyword>
<keyword evidence="6" id="KW-0637">Prenyltransferase</keyword>
<organism evidence="17">
    <name type="scientific">Menopon gallinae</name>
    <name type="common">poultry shaft louse</name>
    <dbReference type="NCBI Taxonomy" id="328185"/>
    <lineage>
        <taxon>Eukaryota</taxon>
        <taxon>Metazoa</taxon>
        <taxon>Ecdysozoa</taxon>
        <taxon>Arthropoda</taxon>
        <taxon>Hexapoda</taxon>
        <taxon>Insecta</taxon>
        <taxon>Pterygota</taxon>
        <taxon>Neoptera</taxon>
        <taxon>Paraneoptera</taxon>
        <taxon>Psocodea</taxon>
        <taxon>Troctomorpha</taxon>
        <taxon>Phthiraptera</taxon>
        <taxon>Amblycera</taxon>
        <taxon>Menoponidae</taxon>
        <taxon>Menopon</taxon>
    </lineage>
</organism>
<accession>A0AAW2HNW5</accession>
<comment type="caution">
    <text evidence="17">The sequence shown here is derived from an EMBL/GenBank/DDBJ whole genome shotgun (WGS) entry which is preliminary data.</text>
</comment>
<dbReference type="FunFam" id="1.50.10.20:FF:000005">
    <property type="entry name" value="Geranylgeranyl transferase type-1 subunit beta"/>
    <property type="match status" value="1"/>
</dbReference>
<comment type="similarity">
    <text evidence="3">Belongs to the protein prenyltransferase subunit beta family.</text>
</comment>
<sequence length="354" mass="39632">MTNTINTGEAEYKEKCVLARKQHVNFFQRFLHLSPSSLGVYDCSRLTLAFFSLSGLDLLHALDTIPDEEQKHIIDWIYSLQILPSETVHSSRCGFQGSQTHRIKYDHSFETGHLAMTYTGLASLIILGDDLSRINKNAILDGMRALQQKDGSFCGTKNEESDMRFVYCAACISYMLNDFSGIDLPRMVDFITSSINYDGGIGQGPQLESHGGSTFCGIAALYLCGLLEKSLSNSKIEKLKRWCISRQESGFQGRPNKSVDTCYSFWIGGTLKLLNSLHLVDFVENKNYIMSTQDQLIGGFSKWPNTVGDPLHTYLGLCGLSLMNEFELSPIEPALNISTRAHQHLRNLHSMWGS</sequence>
<keyword evidence="11" id="KW-0460">Magnesium</keyword>
<evidence type="ECO:0000259" key="16">
    <source>
        <dbReference type="Pfam" id="PF00432"/>
    </source>
</evidence>
<dbReference type="AlphaFoldDB" id="A0AAW2HNW5"/>
<evidence type="ECO:0000256" key="14">
    <source>
        <dbReference type="ARBA" id="ARBA00065714"/>
    </source>
</evidence>
<evidence type="ECO:0000256" key="11">
    <source>
        <dbReference type="ARBA" id="ARBA00022842"/>
    </source>
</evidence>
<evidence type="ECO:0000256" key="2">
    <source>
        <dbReference type="ARBA" id="ARBA00001947"/>
    </source>
</evidence>
<dbReference type="PANTHER" id="PTHR11774">
    <property type="entry name" value="GERANYLGERANYL TRANSFERASE TYPE BETA SUBUNIT"/>
    <property type="match status" value="1"/>
</dbReference>
<comment type="subunit">
    <text evidence="14">Heterodimer of FNTA and PGGT1B. PGGT1B mediates interaction with substrate peptides.</text>
</comment>
<evidence type="ECO:0000256" key="12">
    <source>
        <dbReference type="ARBA" id="ARBA00031713"/>
    </source>
</evidence>
<evidence type="ECO:0000313" key="17">
    <source>
        <dbReference type="EMBL" id="KAL0271222.1"/>
    </source>
</evidence>
<evidence type="ECO:0000256" key="6">
    <source>
        <dbReference type="ARBA" id="ARBA00022602"/>
    </source>
</evidence>
<evidence type="ECO:0000256" key="1">
    <source>
        <dbReference type="ARBA" id="ARBA00001946"/>
    </source>
</evidence>
<dbReference type="InterPro" id="IPR001330">
    <property type="entry name" value="Prenyltrans"/>
</dbReference>
<evidence type="ECO:0000256" key="5">
    <source>
        <dbReference type="ARBA" id="ARBA00020603"/>
    </source>
</evidence>
<comment type="cofactor">
    <cofactor evidence="2">
        <name>Zn(2+)</name>
        <dbReference type="ChEBI" id="CHEBI:29105"/>
    </cofactor>
</comment>
<dbReference type="EMBL" id="JARGDH010000004">
    <property type="protein sequence ID" value="KAL0271222.1"/>
    <property type="molecule type" value="Genomic_DNA"/>
</dbReference>
<keyword evidence="10" id="KW-0862">Zinc</keyword>
<dbReference type="GO" id="GO:0004662">
    <property type="term" value="F:CAAX-protein geranylgeranyltransferase activity"/>
    <property type="evidence" value="ECO:0007669"/>
    <property type="project" value="UniProtKB-EC"/>
</dbReference>
<dbReference type="Gene3D" id="1.50.10.20">
    <property type="match status" value="1"/>
</dbReference>
<name>A0AAW2HNW5_9NEOP</name>
<dbReference type="InterPro" id="IPR008930">
    <property type="entry name" value="Terpenoid_cyclase/PrenylTrfase"/>
</dbReference>
<proteinExistence type="inferred from homology"/>
<dbReference type="PANTHER" id="PTHR11774:SF4">
    <property type="entry name" value="GERANYLGERANYL TRANSFERASE TYPE-1 SUBUNIT BETA"/>
    <property type="match status" value="1"/>
</dbReference>
<dbReference type="Pfam" id="PF00432">
    <property type="entry name" value="Prenyltrans"/>
    <property type="match status" value="1"/>
</dbReference>
<dbReference type="InterPro" id="IPR041960">
    <property type="entry name" value="GGTase_I_beta"/>
</dbReference>
<keyword evidence="8" id="KW-0479">Metal-binding</keyword>
<dbReference type="SUPFAM" id="SSF48239">
    <property type="entry name" value="Terpenoid cyclases/Protein prenyltransferases"/>
    <property type="match status" value="1"/>
</dbReference>